<feature type="region of interest" description="Disordered" evidence="1">
    <location>
        <begin position="469"/>
        <end position="632"/>
    </location>
</feature>
<dbReference type="PANTHER" id="PTHR15708">
    <property type="entry name" value="ACTIN BUNDLING/MISSING IN METASTASIS-RELATED"/>
    <property type="match status" value="1"/>
</dbReference>
<dbReference type="GO" id="GO:0034334">
    <property type="term" value="P:adherens junction maintenance"/>
    <property type="evidence" value="ECO:0007669"/>
    <property type="project" value="TreeGrafter"/>
</dbReference>
<dbReference type="GO" id="GO:0009898">
    <property type="term" value="C:cytoplasmic side of plasma membrane"/>
    <property type="evidence" value="ECO:0007669"/>
    <property type="project" value="TreeGrafter"/>
</dbReference>
<dbReference type="PROSITE" id="PS51082">
    <property type="entry name" value="WH2"/>
    <property type="match status" value="1"/>
</dbReference>
<feature type="compositionally biased region" description="Polar residues" evidence="1">
    <location>
        <begin position="246"/>
        <end position="266"/>
    </location>
</feature>
<dbReference type="InterPro" id="IPR030127">
    <property type="entry name" value="MTSS1/MTSS2"/>
</dbReference>
<dbReference type="CDD" id="cd22060">
    <property type="entry name" value="WH2_MTSS1"/>
    <property type="match status" value="1"/>
</dbReference>
<dbReference type="GO" id="GO:0032233">
    <property type="term" value="P:positive regulation of actin filament bundle assembly"/>
    <property type="evidence" value="ECO:0007669"/>
    <property type="project" value="TreeGrafter"/>
</dbReference>
<dbReference type="AlphaFoldDB" id="A0A7K4YSA3"/>
<dbReference type="GO" id="GO:0015629">
    <property type="term" value="C:actin cytoskeleton"/>
    <property type="evidence" value="ECO:0007669"/>
    <property type="project" value="TreeGrafter"/>
</dbReference>
<dbReference type="OrthoDB" id="10061327at2759"/>
<feature type="region of interest" description="Disordered" evidence="1">
    <location>
        <begin position="349"/>
        <end position="396"/>
    </location>
</feature>
<dbReference type="InterPro" id="IPR003124">
    <property type="entry name" value="WH2_dom"/>
</dbReference>
<evidence type="ECO:0000259" key="2">
    <source>
        <dbReference type="PROSITE" id="PS51082"/>
    </source>
</evidence>
<feature type="compositionally biased region" description="Polar residues" evidence="1">
    <location>
        <begin position="535"/>
        <end position="549"/>
    </location>
</feature>
<dbReference type="GO" id="GO:0005543">
    <property type="term" value="F:phospholipid binding"/>
    <property type="evidence" value="ECO:0007669"/>
    <property type="project" value="TreeGrafter"/>
</dbReference>
<feature type="region of interest" description="Disordered" evidence="1">
    <location>
        <begin position="186"/>
        <end position="277"/>
    </location>
</feature>
<feature type="region of interest" description="Disordered" evidence="1">
    <location>
        <begin position="66"/>
        <end position="90"/>
    </location>
</feature>
<dbReference type="PANTHER" id="PTHR15708:SF10">
    <property type="entry name" value="PROTEIN MTSS 1"/>
    <property type="match status" value="1"/>
</dbReference>
<dbReference type="SUPFAM" id="SSF103657">
    <property type="entry name" value="BAR/IMD domain-like"/>
    <property type="match status" value="1"/>
</dbReference>
<organism evidence="4 5">
    <name type="scientific">Bucorvus abyssinicus</name>
    <name type="common">Northern ground-hornbill</name>
    <name type="synonym">Abyssinian ground-hornbill</name>
    <dbReference type="NCBI Taxonomy" id="153643"/>
    <lineage>
        <taxon>Eukaryota</taxon>
        <taxon>Metazoa</taxon>
        <taxon>Chordata</taxon>
        <taxon>Craniata</taxon>
        <taxon>Vertebrata</taxon>
        <taxon>Euteleostomi</taxon>
        <taxon>Archelosauria</taxon>
        <taxon>Archosauria</taxon>
        <taxon>Dinosauria</taxon>
        <taxon>Saurischia</taxon>
        <taxon>Theropoda</taxon>
        <taxon>Coelurosauria</taxon>
        <taxon>Aves</taxon>
        <taxon>Neognathae</taxon>
        <taxon>Neoaves</taxon>
        <taxon>Telluraves</taxon>
        <taxon>Coraciimorphae</taxon>
        <taxon>Bucerotiformes</taxon>
        <taxon>Bucorvidae</taxon>
        <taxon>Bucorvus</taxon>
    </lineage>
</organism>
<dbReference type="GO" id="GO:0003779">
    <property type="term" value="F:actin binding"/>
    <property type="evidence" value="ECO:0007669"/>
    <property type="project" value="InterPro"/>
</dbReference>
<evidence type="ECO:0000259" key="3">
    <source>
        <dbReference type="PROSITE" id="PS51338"/>
    </source>
</evidence>
<reference evidence="4 5" key="1">
    <citation type="submission" date="2019-09" db="EMBL/GenBank/DDBJ databases">
        <title>Bird 10,000 Genomes (B10K) Project - Family phase.</title>
        <authorList>
            <person name="Zhang G."/>
        </authorList>
    </citation>
    <scope>NUCLEOTIDE SEQUENCE [LARGE SCALE GENOMIC DNA]</scope>
    <source>
        <strain evidence="4">B10K-DU-012-80</strain>
    </source>
</reference>
<dbReference type="Proteomes" id="UP000551127">
    <property type="component" value="Unassembled WGS sequence"/>
</dbReference>
<feature type="compositionally biased region" description="Low complexity" evidence="1">
    <location>
        <begin position="186"/>
        <end position="236"/>
    </location>
</feature>
<feature type="non-terminal residue" evidence="4">
    <location>
        <position position="632"/>
    </location>
</feature>
<dbReference type="Gene3D" id="1.20.1270.60">
    <property type="entry name" value="Arfaptin homology (AH) domain/BAR domain"/>
    <property type="match status" value="1"/>
</dbReference>
<feature type="non-terminal residue" evidence="4">
    <location>
        <position position="1"/>
    </location>
</feature>
<dbReference type="FunFam" id="1.20.1270.60:FF:000066">
    <property type="entry name" value="Metastasis suppressor protein 1"/>
    <property type="match status" value="1"/>
</dbReference>
<dbReference type="PROSITE" id="PS51338">
    <property type="entry name" value="IMD"/>
    <property type="match status" value="1"/>
</dbReference>
<gene>
    <name evidence="4" type="primary">Mtss1</name>
    <name evidence="4" type="ORF">BUCABY_R11503</name>
</gene>
<keyword evidence="5" id="KW-1185">Reference proteome</keyword>
<dbReference type="InterPro" id="IPR013606">
    <property type="entry name" value="I-BAR_dom"/>
</dbReference>
<evidence type="ECO:0000313" key="4">
    <source>
        <dbReference type="EMBL" id="NWR61970.1"/>
    </source>
</evidence>
<feature type="compositionally biased region" description="Low complexity" evidence="1">
    <location>
        <begin position="487"/>
        <end position="501"/>
    </location>
</feature>
<accession>A0A7K4YSA3</accession>
<feature type="domain" description="WH2" evidence="2">
    <location>
        <begin position="604"/>
        <end position="621"/>
    </location>
</feature>
<sequence length="632" mass="68286">GGTREIGSALTRMCMRHRSIESKLRQFSSALIDCLINPLQEQMEEWKKVANQLDKDHAKEYKKARQEIKKKSSDTLKLQKKAKKGRGDIQPQLDSALQDVNDKYLLLEETEKQAVRKALIEERGRFCTFISMLRPVIEEEMSMLGEITHLQTISDDLKSLTMDPHKLPSSSEQVILDLKGSDYSWSYQTPPSSPSTTMSRKSSVCSSLNSVNSSDSRSSGSHSHSPSSHYRYRSSNLPQQAPMRLSSVSSHDSGFMSQDAFQSKSPSPMPPEAPNQLSNGFYHCSLSSDPSVASVGAGPFPHFPPVSRAWTRAPSALLPDYVHYYTIGPGMFPSSKIPSWKDWAKPGPYDQPAVNTLQRRKEKRETDLNGGAQSGPAVPPEEAQRPRSMTVSAATRGEEMEACEELALALTRGLQLDIQRSSRDSLQCSSGYSTQTTTPCCSEDTIPSQGLPTTLGPVIVTPGVATIRRTPSTKPSVRRGTIGGGPIPIKTPVIPVKTPTVPDIPGGLPGTLAGTEECPEQSPESPAAGDGGQGVTSMPSSSWSGQASVNPPPSSQKLSAADEQRQAVPESEGEESDRDGVSGLAPAGQPELDPGELSPGDVPQGEDMLNAIRRGVKLKKTTTNDRSAPRIS</sequence>
<proteinExistence type="predicted"/>
<comment type="caution">
    <text evidence="4">The sequence shown here is derived from an EMBL/GenBank/DDBJ whole genome shotgun (WGS) entry which is preliminary data.</text>
</comment>
<name>A0A7K4YSA3_BUCAB</name>
<dbReference type="GO" id="GO:0007009">
    <property type="term" value="P:plasma membrane organization"/>
    <property type="evidence" value="ECO:0007669"/>
    <property type="project" value="InterPro"/>
</dbReference>
<dbReference type="InterPro" id="IPR027267">
    <property type="entry name" value="AH/BAR_dom_sf"/>
</dbReference>
<evidence type="ECO:0000256" key="1">
    <source>
        <dbReference type="SAM" id="MobiDB-lite"/>
    </source>
</evidence>
<feature type="domain" description="IMD" evidence="3">
    <location>
        <begin position="1"/>
        <end position="181"/>
    </location>
</feature>
<dbReference type="Pfam" id="PF08397">
    <property type="entry name" value="IMD"/>
    <property type="match status" value="1"/>
</dbReference>
<dbReference type="EMBL" id="VYZL01003506">
    <property type="protein sequence ID" value="NWR61970.1"/>
    <property type="molecule type" value="Genomic_DNA"/>
</dbReference>
<dbReference type="Pfam" id="PF02205">
    <property type="entry name" value="WH2"/>
    <property type="match status" value="1"/>
</dbReference>
<evidence type="ECO:0000313" key="5">
    <source>
        <dbReference type="Proteomes" id="UP000551127"/>
    </source>
</evidence>
<protein>
    <submittedName>
        <fullName evidence="4">MTSS1 protein</fullName>
    </submittedName>
</protein>